<sequence length="238" mass="27830">MSRDVSHDGSLLISYLKQYNLSELSKNQQYITEIKVMHKKAYGYLLFIAELTHQNLSTTMNNLIINFYQESGSDMMQSIFNWANGSYKASKFMLRSSIETFVKACVADHNPDIFEEKSLYKVFDIAKNHHFFTSHLGERYIDRIYNYYKVLCMTAHSAPTVNLASVSSMKMLPRYDAVLSQEFVKTFTTVVEFMLCVMFLSYSNYFYRMHDLNQTTFLSTMSLMNIREIQEFLSQQAT</sequence>
<dbReference type="RefSeq" id="WP_171417426.1">
    <property type="nucleotide sequence ID" value="NZ_JABFOR010000019.1"/>
</dbReference>
<organism evidence="1 2">
    <name type="scientific">Paenibacillus alvei</name>
    <name type="common">Bacillus alvei</name>
    <dbReference type="NCBI Taxonomy" id="44250"/>
    <lineage>
        <taxon>Bacteria</taxon>
        <taxon>Bacillati</taxon>
        <taxon>Bacillota</taxon>
        <taxon>Bacilli</taxon>
        <taxon>Bacillales</taxon>
        <taxon>Paenibacillaceae</taxon>
        <taxon>Paenibacillus</taxon>
    </lineage>
</organism>
<accession>A0AAP7A034</accession>
<proteinExistence type="predicted"/>
<dbReference type="Proteomes" id="UP000552038">
    <property type="component" value="Unassembled WGS sequence"/>
</dbReference>
<name>A0AAP7A034_PAEAL</name>
<reference evidence="1 2" key="1">
    <citation type="submission" date="2020-05" db="EMBL/GenBank/DDBJ databases">
        <title>Whole genome sequencing and identification of novel metabolites from Paenibacillus alvei strain JR949.</title>
        <authorList>
            <person name="Rajendhran J."/>
            <person name="Sree Pranav P."/>
            <person name="Mahalakshmi B."/>
            <person name="Karthikeyan R."/>
        </authorList>
    </citation>
    <scope>NUCLEOTIDE SEQUENCE [LARGE SCALE GENOMIC DNA]</scope>
    <source>
        <strain evidence="1 2">JR949</strain>
    </source>
</reference>
<protein>
    <submittedName>
        <fullName evidence="1">Uncharacterized protein</fullName>
    </submittedName>
</protein>
<gene>
    <name evidence="1" type="ORF">HMI46_15560</name>
</gene>
<comment type="caution">
    <text evidence="1">The sequence shown here is derived from an EMBL/GenBank/DDBJ whole genome shotgun (WGS) entry which is preliminary data.</text>
</comment>
<evidence type="ECO:0000313" key="1">
    <source>
        <dbReference type="EMBL" id="NOJ71969.1"/>
    </source>
</evidence>
<evidence type="ECO:0000313" key="2">
    <source>
        <dbReference type="Proteomes" id="UP000552038"/>
    </source>
</evidence>
<dbReference type="AlphaFoldDB" id="A0AAP7A034"/>
<dbReference type="EMBL" id="JABFOR010000019">
    <property type="protein sequence ID" value="NOJ71969.1"/>
    <property type="molecule type" value="Genomic_DNA"/>
</dbReference>